<evidence type="ECO:0000256" key="5">
    <source>
        <dbReference type="ARBA" id="ARBA00013958"/>
    </source>
</evidence>
<dbReference type="InterPro" id="IPR001478">
    <property type="entry name" value="PDZ"/>
</dbReference>
<keyword evidence="7" id="KW-0732">Signal</keyword>
<evidence type="ECO:0000256" key="7">
    <source>
        <dbReference type="ARBA" id="ARBA00022729"/>
    </source>
</evidence>
<dbReference type="PRINTS" id="PR00834">
    <property type="entry name" value="PROTEASES2C"/>
</dbReference>
<dbReference type="Pfam" id="PF00595">
    <property type="entry name" value="PDZ"/>
    <property type="match status" value="1"/>
</dbReference>
<evidence type="ECO:0000256" key="10">
    <source>
        <dbReference type="ARBA" id="ARBA00022801"/>
    </source>
</evidence>
<dbReference type="SUPFAM" id="SSF50494">
    <property type="entry name" value="Trypsin-like serine proteases"/>
    <property type="match status" value="1"/>
</dbReference>
<comment type="catalytic activity">
    <reaction evidence="1">
        <text>Acts on substrates that are at least partially unfolded. The cleavage site P1 residue is normally between a pair of hydrophobic residues, such as Val-|-Val.</text>
        <dbReference type="EC" id="3.4.21.107"/>
    </reaction>
</comment>
<evidence type="ECO:0000256" key="9">
    <source>
        <dbReference type="ARBA" id="ARBA00022764"/>
    </source>
</evidence>
<feature type="domain" description="PDZ" evidence="14">
    <location>
        <begin position="388"/>
        <end position="453"/>
    </location>
</feature>
<evidence type="ECO:0000256" key="12">
    <source>
        <dbReference type="ARBA" id="ARBA00023016"/>
    </source>
</evidence>
<evidence type="ECO:0000259" key="14">
    <source>
        <dbReference type="PROSITE" id="PS50106"/>
    </source>
</evidence>
<keyword evidence="8" id="KW-0677">Repeat</keyword>
<evidence type="ECO:0000313" key="15">
    <source>
        <dbReference type="EMBL" id="VAX09320.1"/>
    </source>
</evidence>
<dbReference type="InterPro" id="IPR001940">
    <property type="entry name" value="Peptidase_S1C"/>
</dbReference>
<keyword evidence="6 15" id="KW-0645">Protease</keyword>
<dbReference type="GO" id="GO:0006508">
    <property type="term" value="P:proteolysis"/>
    <property type="evidence" value="ECO:0007669"/>
    <property type="project" value="UniProtKB-KW"/>
</dbReference>
<dbReference type="InterPro" id="IPR011782">
    <property type="entry name" value="Pept_S1C_Do"/>
</dbReference>
<evidence type="ECO:0000256" key="11">
    <source>
        <dbReference type="ARBA" id="ARBA00022825"/>
    </source>
</evidence>
<dbReference type="GO" id="GO:0004252">
    <property type="term" value="F:serine-type endopeptidase activity"/>
    <property type="evidence" value="ECO:0007669"/>
    <property type="project" value="InterPro"/>
</dbReference>
<comment type="subcellular location">
    <subcellularLocation>
        <location evidence="2">Periplasm</location>
    </subcellularLocation>
</comment>
<dbReference type="FunFam" id="2.40.10.120:FF:000007">
    <property type="entry name" value="Periplasmic serine endoprotease DegP-like"/>
    <property type="match status" value="1"/>
</dbReference>
<feature type="domain" description="PDZ" evidence="14">
    <location>
        <begin position="268"/>
        <end position="337"/>
    </location>
</feature>
<keyword evidence="12" id="KW-0346">Stress response</keyword>
<gene>
    <name evidence="15" type="ORF">MNBD_GAMMA25-2379</name>
</gene>
<keyword evidence="11" id="KW-0720">Serine protease</keyword>
<dbReference type="PROSITE" id="PS50106">
    <property type="entry name" value="PDZ"/>
    <property type="match status" value="2"/>
</dbReference>
<dbReference type="CDD" id="cd10839">
    <property type="entry name" value="cpPDZ1_DegP-like"/>
    <property type="match status" value="1"/>
</dbReference>
<dbReference type="InterPro" id="IPR036034">
    <property type="entry name" value="PDZ_sf"/>
</dbReference>
<protein>
    <recommendedName>
        <fullName evidence="5">Probable periplasmic serine endoprotease DegP-like</fullName>
        <ecNumber evidence="4">3.4.21.107</ecNumber>
    </recommendedName>
    <alternativeName>
        <fullName evidence="13">Protease Do</fullName>
    </alternativeName>
</protein>
<accession>A0A3B1BFW4</accession>
<evidence type="ECO:0000256" key="2">
    <source>
        <dbReference type="ARBA" id="ARBA00004418"/>
    </source>
</evidence>
<dbReference type="Gene3D" id="2.40.10.120">
    <property type="match status" value="1"/>
</dbReference>
<keyword evidence="10" id="KW-0378">Hydrolase</keyword>
<dbReference type="PANTHER" id="PTHR22939">
    <property type="entry name" value="SERINE PROTEASE FAMILY S1C HTRA-RELATED"/>
    <property type="match status" value="1"/>
</dbReference>
<proteinExistence type="inferred from homology"/>
<evidence type="ECO:0000256" key="3">
    <source>
        <dbReference type="ARBA" id="ARBA00010541"/>
    </source>
</evidence>
<dbReference type="PANTHER" id="PTHR22939:SF130">
    <property type="entry name" value="PERIPLASMIC SERINE ENDOPROTEASE DEGP-LIKE-RELATED"/>
    <property type="match status" value="1"/>
</dbReference>
<evidence type="ECO:0000256" key="4">
    <source>
        <dbReference type="ARBA" id="ARBA00013035"/>
    </source>
</evidence>
<dbReference type="Pfam" id="PF13180">
    <property type="entry name" value="PDZ_2"/>
    <property type="match status" value="1"/>
</dbReference>
<organism evidence="15">
    <name type="scientific">hydrothermal vent metagenome</name>
    <dbReference type="NCBI Taxonomy" id="652676"/>
    <lineage>
        <taxon>unclassified sequences</taxon>
        <taxon>metagenomes</taxon>
        <taxon>ecological metagenomes</taxon>
    </lineage>
</organism>
<evidence type="ECO:0000256" key="6">
    <source>
        <dbReference type="ARBA" id="ARBA00022670"/>
    </source>
</evidence>
<dbReference type="GO" id="GO:0030313">
    <property type="term" value="C:cell envelope"/>
    <property type="evidence" value="ECO:0007669"/>
    <property type="project" value="UniProtKB-SubCell"/>
</dbReference>
<sequence length="488" mass="52540">MKAPAVISFKSFYKISLTFFLVAALVQLLTMRSASAVELPDFTELVEQNSAAVVNISTTQKIKHAKSNPHSFNMPDMPEGSPFGDLFKHFFGEGGGNGQMPEEFKTQSLGSGFIVDADGYVVTNYHVIKDADEIIVKLSDRRELKARVIGGDERSDMALLKIDADDLPVVKIGKSSTLKVGEWAMAIGSPFGFDHSVSVGVISAIGRNLPSENYVPFIQTDVAINPGNSGGPLFNLKGEVIGINSQIYSRTGGFMGLSFAIPVDVAMDVVAQLKDKGKVARGWLGILIQDVNRELAESFGMDDPRGAVVLQVVPDSPAEKAGFKVGDVVVDFNGKKIFRSSDLPLAVGQAPIDVKAKVKLIREGKSKTLSVLIAELPAADVLAENGPATIIKKGKETRLGLVVEDLTAEQRKRLELDDRGIVVSEVEKGPAREAGLHRGDVILMLNNQDIKNIKGFKEIVKNLKAGKSTPVLVQRGSAPIFLPLKIPK</sequence>
<dbReference type="InterPro" id="IPR009003">
    <property type="entry name" value="Peptidase_S1_PA"/>
</dbReference>
<dbReference type="NCBIfam" id="TIGR02037">
    <property type="entry name" value="degP_htrA_DO"/>
    <property type="match status" value="1"/>
</dbReference>
<dbReference type="SMART" id="SM00228">
    <property type="entry name" value="PDZ"/>
    <property type="match status" value="2"/>
</dbReference>
<dbReference type="Gene3D" id="2.30.42.10">
    <property type="match status" value="2"/>
</dbReference>
<dbReference type="EC" id="3.4.21.107" evidence="4"/>
<evidence type="ECO:0000256" key="8">
    <source>
        <dbReference type="ARBA" id="ARBA00022737"/>
    </source>
</evidence>
<evidence type="ECO:0000256" key="1">
    <source>
        <dbReference type="ARBA" id="ARBA00001772"/>
    </source>
</evidence>
<reference evidence="15" key="1">
    <citation type="submission" date="2018-06" db="EMBL/GenBank/DDBJ databases">
        <authorList>
            <person name="Zhirakovskaya E."/>
        </authorList>
    </citation>
    <scope>NUCLEOTIDE SEQUENCE</scope>
</reference>
<dbReference type="AlphaFoldDB" id="A0A3B1BFW4"/>
<dbReference type="EMBL" id="UOFY01000034">
    <property type="protein sequence ID" value="VAX09320.1"/>
    <property type="molecule type" value="Genomic_DNA"/>
</dbReference>
<dbReference type="Pfam" id="PF13365">
    <property type="entry name" value="Trypsin_2"/>
    <property type="match status" value="1"/>
</dbReference>
<dbReference type="SUPFAM" id="SSF50156">
    <property type="entry name" value="PDZ domain-like"/>
    <property type="match status" value="2"/>
</dbReference>
<comment type="similarity">
    <text evidence="3">Belongs to the peptidase S1C family.</text>
</comment>
<name>A0A3B1BFW4_9ZZZZ</name>
<evidence type="ECO:0000256" key="13">
    <source>
        <dbReference type="ARBA" id="ARBA00032850"/>
    </source>
</evidence>
<keyword evidence="9" id="KW-0574">Periplasm</keyword>